<dbReference type="InterPro" id="IPR046457">
    <property type="entry name" value="PMI_typeI_cat"/>
</dbReference>
<dbReference type="InterPro" id="IPR011051">
    <property type="entry name" value="RmlC_Cupin_sf"/>
</dbReference>
<dbReference type="PANTHER" id="PTHR42742:SF3">
    <property type="entry name" value="FRUCTOKINASE"/>
    <property type="match status" value="1"/>
</dbReference>
<name>A0A6N7XQC0_9ACTN</name>
<evidence type="ECO:0000256" key="5">
    <source>
        <dbReference type="PIRSR" id="PIRSR036894-1"/>
    </source>
</evidence>
<organism evidence="9 10">
    <name type="scientific">Olsenella porci</name>
    <dbReference type="NCBI Taxonomy" id="2652279"/>
    <lineage>
        <taxon>Bacteria</taxon>
        <taxon>Bacillati</taxon>
        <taxon>Actinomycetota</taxon>
        <taxon>Coriobacteriia</taxon>
        <taxon>Coriobacteriales</taxon>
        <taxon>Atopobiaceae</taxon>
        <taxon>Olsenella</taxon>
    </lineage>
</organism>
<gene>
    <name evidence="9" type="ORF">FYJ68_03495</name>
</gene>
<dbReference type="SUPFAM" id="SSF51182">
    <property type="entry name" value="RmlC-like cupins"/>
    <property type="match status" value="1"/>
</dbReference>
<feature type="domain" description="Mannose-6-phosphate isomerase cupin" evidence="8">
    <location>
        <begin position="258"/>
        <end position="325"/>
    </location>
</feature>
<feature type="binding site" evidence="5">
    <location>
        <position position="130"/>
    </location>
    <ligand>
        <name>Zn(2+)</name>
        <dbReference type="ChEBI" id="CHEBI:29105"/>
    </ligand>
</feature>
<protein>
    <recommendedName>
        <fullName evidence="3">Phosphohexomutase</fullName>
    </recommendedName>
    <alternativeName>
        <fullName evidence="4">Phosphomannose isomerase</fullName>
    </alternativeName>
</protein>
<keyword evidence="2 5" id="KW-0862">Zinc</keyword>
<feature type="active site" evidence="6">
    <location>
        <position position="207"/>
    </location>
</feature>
<dbReference type="RefSeq" id="WP_154434012.1">
    <property type="nucleotide sequence ID" value="NZ_VUNC01000002.1"/>
</dbReference>
<dbReference type="Proteomes" id="UP000469325">
    <property type="component" value="Unassembled WGS sequence"/>
</dbReference>
<dbReference type="AlphaFoldDB" id="A0A6N7XQC0"/>
<evidence type="ECO:0000256" key="1">
    <source>
        <dbReference type="ARBA" id="ARBA00022723"/>
    </source>
</evidence>
<dbReference type="CDD" id="cd07010">
    <property type="entry name" value="cupin_PMI_type_I_N_bac"/>
    <property type="match status" value="1"/>
</dbReference>
<dbReference type="GO" id="GO:0008270">
    <property type="term" value="F:zinc ion binding"/>
    <property type="evidence" value="ECO:0007669"/>
    <property type="project" value="InterPro"/>
</dbReference>
<evidence type="ECO:0000256" key="3">
    <source>
        <dbReference type="ARBA" id="ARBA00029741"/>
    </source>
</evidence>
<comment type="caution">
    <text evidence="9">The sequence shown here is derived from an EMBL/GenBank/DDBJ whole genome shotgun (WGS) entry which is preliminary data.</text>
</comment>
<dbReference type="Pfam" id="PF20511">
    <property type="entry name" value="PMI_typeI_cat"/>
    <property type="match status" value="1"/>
</dbReference>
<evidence type="ECO:0000313" key="9">
    <source>
        <dbReference type="EMBL" id="MST72176.1"/>
    </source>
</evidence>
<evidence type="ECO:0000256" key="6">
    <source>
        <dbReference type="PIRSR" id="PIRSR036894-2"/>
    </source>
</evidence>
<feature type="binding site" evidence="5">
    <location>
        <position position="112"/>
    </location>
    <ligand>
        <name>Zn(2+)</name>
        <dbReference type="ChEBI" id="CHEBI:29105"/>
    </ligand>
</feature>
<keyword evidence="1 5" id="KW-0479">Metal-binding</keyword>
<proteinExistence type="predicted"/>
<evidence type="ECO:0000256" key="2">
    <source>
        <dbReference type="ARBA" id="ARBA00022833"/>
    </source>
</evidence>
<evidence type="ECO:0000256" key="4">
    <source>
        <dbReference type="ARBA" id="ARBA00030762"/>
    </source>
</evidence>
<feature type="domain" description="Phosphomannose isomerase type I catalytic" evidence="7">
    <location>
        <begin position="24"/>
        <end position="119"/>
    </location>
</feature>
<dbReference type="InterPro" id="IPR014628">
    <property type="entry name" value="Man6P_isomerase_Firm_short"/>
</dbReference>
<sequence>MIDMGGGFIKDPKFHDDDLIFTEPIFHEKIWGGRRLQTDFGYDIPDGPIGECWAISAHPNGDCTVTSGQYHGLTLSFLWKHHHELFGKAGGDRFPLLIKILDAEGDLSIQVHPDDEYARVHENGSLGKCECWYVLHAEPGATIVVGQHAHDREEFARMVERGEWDRLLNVIPVHTGDFFQINPGTLHAIRGGTTVLETQQSSDVTYRVYDYDRVQADGTKRELHLVQSLDVVDYAAKPLSTGAVIAPEVDGITRLESCPRYVVDRVRVEGSRDLPTPYDFACVSVIEGEGTAAGVPVTKGSHFVVPAARETLPLEGAMTLVVSHVPREG</sequence>
<dbReference type="Pfam" id="PF21621">
    <property type="entry name" value="MPI_cupin_dom"/>
    <property type="match status" value="1"/>
</dbReference>
<dbReference type="PIRSF" id="PIRSF036894">
    <property type="entry name" value="PMI_Firm_short"/>
    <property type="match status" value="1"/>
</dbReference>
<comment type="cofactor">
    <cofactor evidence="5">
        <name>Zn(2+)</name>
        <dbReference type="ChEBI" id="CHEBI:29105"/>
    </cofactor>
    <text evidence="5">Binds 1 zinc ion per subunit.</text>
</comment>
<evidence type="ECO:0000259" key="8">
    <source>
        <dbReference type="Pfam" id="PF21621"/>
    </source>
</evidence>
<dbReference type="EMBL" id="VUNC01000002">
    <property type="protein sequence ID" value="MST72176.1"/>
    <property type="molecule type" value="Genomic_DNA"/>
</dbReference>
<evidence type="ECO:0000313" key="10">
    <source>
        <dbReference type="Proteomes" id="UP000469325"/>
    </source>
</evidence>
<dbReference type="InterPro" id="IPR049071">
    <property type="entry name" value="MPI_cupin_dom"/>
</dbReference>
<reference evidence="9 10" key="1">
    <citation type="submission" date="2019-08" db="EMBL/GenBank/DDBJ databases">
        <title>In-depth cultivation of the pig gut microbiome towards novel bacterial diversity and tailored functional studies.</title>
        <authorList>
            <person name="Wylensek D."/>
            <person name="Hitch T.C.A."/>
            <person name="Clavel T."/>
        </authorList>
    </citation>
    <scope>NUCLEOTIDE SEQUENCE [LARGE SCALE GENOMIC DNA]</scope>
    <source>
        <strain evidence="9 10">CA-Schmier-601-WT-1</strain>
    </source>
</reference>
<dbReference type="GO" id="GO:0004476">
    <property type="term" value="F:mannose-6-phosphate isomerase activity"/>
    <property type="evidence" value="ECO:0007669"/>
    <property type="project" value="InterPro"/>
</dbReference>
<dbReference type="GO" id="GO:0005975">
    <property type="term" value="P:carbohydrate metabolic process"/>
    <property type="evidence" value="ECO:0007669"/>
    <property type="project" value="InterPro"/>
</dbReference>
<dbReference type="Gene3D" id="2.60.120.10">
    <property type="entry name" value="Jelly Rolls"/>
    <property type="match status" value="2"/>
</dbReference>
<dbReference type="InterPro" id="IPR014710">
    <property type="entry name" value="RmlC-like_jellyroll"/>
</dbReference>
<accession>A0A6N7XQC0</accession>
<keyword evidence="9" id="KW-0413">Isomerase</keyword>
<feature type="binding site" evidence="5">
    <location>
        <position position="187"/>
    </location>
    <ligand>
        <name>Zn(2+)</name>
        <dbReference type="ChEBI" id="CHEBI:29105"/>
    </ligand>
</feature>
<evidence type="ECO:0000259" key="7">
    <source>
        <dbReference type="Pfam" id="PF20511"/>
    </source>
</evidence>
<dbReference type="InterPro" id="IPR051804">
    <property type="entry name" value="Carb_Metab_Reg_Kinase/Isom"/>
</dbReference>
<dbReference type="PANTHER" id="PTHR42742">
    <property type="entry name" value="TRANSCRIPTIONAL REPRESSOR MPRA"/>
    <property type="match status" value="1"/>
</dbReference>
<keyword evidence="10" id="KW-1185">Reference proteome</keyword>